<evidence type="ECO:0000259" key="2">
    <source>
        <dbReference type="PROSITE" id="PS51126"/>
    </source>
</evidence>
<reference evidence="3 4" key="1">
    <citation type="submission" date="2019-01" db="EMBL/GenBank/DDBJ databases">
        <title>Draft genome sequence of Psathyrella aberdarensis IHI B618.</title>
        <authorList>
            <person name="Buettner E."/>
            <person name="Kellner H."/>
        </authorList>
    </citation>
    <scope>NUCLEOTIDE SEQUENCE [LARGE SCALE GENOMIC DNA]</scope>
    <source>
        <strain evidence="3 4">IHI B618</strain>
    </source>
</reference>
<feature type="domain" description="Dilute" evidence="2">
    <location>
        <begin position="300"/>
        <end position="632"/>
    </location>
</feature>
<dbReference type="InterPro" id="IPR052072">
    <property type="entry name" value="Vascular_dev_regulator"/>
</dbReference>
<evidence type="ECO:0000313" key="3">
    <source>
        <dbReference type="EMBL" id="RXW22903.1"/>
    </source>
</evidence>
<feature type="compositionally biased region" description="Basic and acidic residues" evidence="1">
    <location>
        <begin position="650"/>
        <end position="659"/>
    </location>
</feature>
<feature type="region of interest" description="Disordered" evidence="1">
    <location>
        <begin position="812"/>
        <end position="884"/>
    </location>
</feature>
<dbReference type="GO" id="GO:0051020">
    <property type="term" value="F:GTPase binding"/>
    <property type="evidence" value="ECO:0007669"/>
    <property type="project" value="TreeGrafter"/>
</dbReference>
<accession>A0A4Q2DS95</accession>
<dbReference type="OrthoDB" id="426293at2759"/>
<evidence type="ECO:0000256" key="1">
    <source>
        <dbReference type="SAM" id="MobiDB-lite"/>
    </source>
</evidence>
<dbReference type="Proteomes" id="UP000290288">
    <property type="component" value="Unassembled WGS sequence"/>
</dbReference>
<dbReference type="PANTHER" id="PTHR16027:SF6">
    <property type="entry name" value="DILUTE DOMAIN-CONTAINING PROTEIN"/>
    <property type="match status" value="1"/>
</dbReference>
<dbReference type="InterPro" id="IPR036770">
    <property type="entry name" value="Ankyrin_rpt-contain_sf"/>
</dbReference>
<dbReference type="EMBL" id="SDEE01000057">
    <property type="protein sequence ID" value="RXW22903.1"/>
    <property type="molecule type" value="Genomic_DNA"/>
</dbReference>
<dbReference type="InterPro" id="IPR037986">
    <property type="entry name" value="Myo5p-like_CBD_DIL"/>
</dbReference>
<proteinExistence type="predicted"/>
<sequence length="884" mass="98966">MNFDPEPDLHPLYPTVAQISNLIASQSGLDPAQKEELVKHCLKRASLFGDLALAQYLLSDSTAQTYVDLSVKDEDGVGLVSLTIHGFGGDLDRDIEREECVRFLVTQGADLGPDQAGWSPLHHAALFAPPTLVSYLMTHGCSPFNVTQRNLTPLDIITAHSILPGRDDVALLLEEAMRGEGWTGGRVEQKRRSHDKLAKRKGKQRAIREDVSKVLGLNPRWCEGDDSDSDSDSDCDDDSGEDVFVSITFLIFRLFSEILDTLITNYPISLKDVTPANTLYLLSRFACLMCDHTWLEDLIISAADTIEDAFFNNADDLTNLIFWLHNTSIWLHLMQSDNSMREACEMLGSFELLEEVINSLFVFIIRFAERRIDQLLDSSILDYAPQGSESETVQFESEWSFLRPFVKKKAPPSISLGTPPGHRNNLLSVDPTTARPASGPRSHLSPFALKFSPLKQTIARAHAISTGTPIQPAFSESSAKPSPYELTAFLTALQTLLVFADINPLYTTQLWSQVFYWTSCEIFNRVITRKKYLCRSRAVQINANMSVIEEWAHELHIPGGVLSHFAPVKDLLSWLQCLSSIGDFADLVSVIQSFKSLNPLQMRRAVRDYRYEVNESRMTEECVQYITQLHKDWERQRVKLGVEALRKEISERDRERDDSSSTMLGGSVNGDDRASVLSATSVETTTNRQSIDLLMDKSQEAVTWEPLKPPQVLGELVDSRYMLPLLFPSDPRFLAALPSKSFLETGYASQPQSAAISPSPSTHGSMDLGKPVPLPWRSRHRKIREVGAGVLQWVDGVHSASRWSRPLYHTFGAEEEEEPHPDDVDEEGDEQEFEEGTEANAEDPDVTLRIATQLTPFTRKPSVRRARPSLGDVTPIETSFSGKP</sequence>
<dbReference type="Pfam" id="PF01843">
    <property type="entry name" value="DIL"/>
    <property type="match status" value="1"/>
</dbReference>
<feature type="compositionally biased region" description="Basic residues" evidence="1">
    <location>
        <begin position="189"/>
        <end position="204"/>
    </location>
</feature>
<dbReference type="AlphaFoldDB" id="A0A4Q2DS95"/>
<organism evidence="3 4">
    <name type="scientific">Candolleomyces aberdarensis</name>
    <dbReference type="NCBI Taxonomy" id="2316362"/>
    <lineage>
        <taxon>Eukaryota</taxon>
        <taxon>Fungi</taxon>
        <taxon>Dikarya</taxon>
        <taxon>Basidiomycota</taxon>
        <taxon>Agaricomycotina</taxon>
        <taxon>Agaricomycetes</taxon>
        <taxon>Agaricomycetidae</taxon>
        <taxon>Agaricales</taxon>
        <taxon>Agaricineae</taxon>
        <taxon>Psathyrellaceae</taxon>
        <taxon>Candolleomyces</taxon>
    </lineage>
</organism>
<dbReference type="SUPFAM" id="SSF48403">
    <property type="entry name" value="Ankyrin repeat"/>
    <property type="match status" value="1"/>
</dbReference>
<dbReference type="InterPro" id="IPR002710">
    <property type="entry name" value="Dilute_dom"/>
</dbReference>
<evidence type="ECO:0000313" key="4">
    <source>
        <dbReference type="Proteomes" id="UP000290288"/>
    </source>
</evidence>
<feature type="region of interest" description="Disordered" evidence="1">
    <location>
        <begin position="184"/>
        <end position="204"/>
    </location>
</feature>
<dbReference type="STRING" id="2316362.A0A4Q2DS95"/>
<gene>
    <name evidence="3" type="ORF">EST38_g2954</name>
</gene>
<name>A0A4Q2DS95_9AGAR</name>
<protein>
    <recommendedName>
        <fullName evidence="2">Dilute domain-containing protein</fullName>
    </recommendedName>
</protein>
<dbReference type="Gene3D" id="1.25.40.20">
    <property type="entry name" value="Ankyrin repeat-containing domain"/>
    <property type="match status" value="1"/>
</dbReference>
<feature type="region of interest" description="Disordered" evidence="1">
    <location>
        <begin position="412"/>
        <end position="443"/>
    </location>
</feature>
<dbReference type="CDD" id="cd15473">
    <property type="entry name" value="Myo5p-like_CBD_DIL_ANK"/>
    <property type="match status" value="1"/>
</dbReference>
<dbReference type="PROSITE" id="PS51126">
    <property type="entry name" value="DILUTE"/>
    <property type="match status" value="1"/>
</dbReference>
<feature type="compositionally biased region" description="Acidic residues" evidence="1">
    <location>
        <begin position="813"/>
        <end position="845"/>
    </location>
</feature>
<dbReference type="SMART" id="SM01132">
    <property type="entry name" value="DIL"/>
    <property type="match status" value="1"/>
</dbReference>
<feature type="region of interest" description="Disordered" evidence="1">
    <location>
        <begin position="650"/>
        <end position="675"/>
    </location>
</feature>
<dbReference type="PANTHER" id="PTHR16027">
    <property type="entry name" value="DILUTE DOMAIN-CONTAINING PROTEIN YPR089W"/>
    <property type="match status" value="1"/>
</dbReference>
<comment type="caution">
    <text evidence="3">The sequence shown here is derived from an EMBL/GenBank/DDBJ whole genome shotgun (WGS) entry which is preliminary data.</text>
</comment>
<keyword evidence="4" id="KW-1185">Reference proteome</keyword>